<dbReference type="Proteomes" id="UP000524246">
    <property type="component" value="Unassembled WGS sequence"/>
</dbReference>
<organism evidence="1 2">
    <name type="scientific">SAR324 cluster bacterium</name>
    <dbReference type="NCBI Taxonomy" id="2024889"/>
    <lineage>
        <taxon>Bacteria</taxon>
        <taxon>Deltaproteobacteria</taxon>
        <taxon>SAR324 cluster</taxon>
    </lineage>
</organism>
<dbReference type="AlphaFoldDB" id="A0A7X9IKU4"/>
<reference evidence="1 2" key="1">
    <citation type="journal article" date="2020" name="Biotechnol. Biofuels">
        <title>New insights from the biogas microbiome by comprehensive genome-resolved metagenomics of nearly 1600 species originating from multiple anaerobic digesters.</title>
        <authorList>
            <person name="Campanaro S."/>
            <person name="Treu L."/>
            <person name="Rodriguez-R L.M."/>
            <person name="Kovalovszki A."/>
            <person name="Ziels R.M."/>
            <person name="Maus I."/>
            <person name="Zhu X."/>
            <person name="Kougias P.G."/>
            <person name="Basile A."/>
            <person name="Luo G."/>
            <person name="Schluter A."/>
            <person name="Konstantinidis K.T."/>
            <person name="Angelidaki I."/>
        </authorList>
    </citation>
    <scope>NUCLEOTIDE SEQUENCE [LARGE SCALE GENOMIC DNA]</scope>
    <source>
        <strain evidence="1">AS27yjCOA_65</strain>
    </source>
</reference>
<comment type="caution">
    <text evidence="1">The sequence shown here is derived from an EMBL/GenBank/DDBJ whole genome shotgun (WGS) entry which is preliminary data.</text>
</comment>
<accession>A0A7X9IKU4</accession>
<protein>
    <submittedName>
        <fullName evidence="1">Uncharacterized protein</fullName>
    </submittedName>
</protein>
<proteinExistence type="predicted"/>
<gene>
    <name evidence="1" type="ORF">GYA55_09975</name>
</gene>
<evidence type="ECO:0000313" key="2">
    <source>
        <dbReference type="Proteomes" id="UP000524246"/>
    </source>
</evidence>
<sequence>MSANLRDTGKVQNFGRRNHRGSSQFNLKNLGLFTATGVLGCSLLSGMFHGGRRIFEGVQERIQGSVSINLQELKRRSFGIEGLNALMESAKNDPIGRLRELKEGARAIQETNLLLSNISISDIKVLGAIKNKGGSIGQPDPDERGNVIEKIKEGKAKFNGYGTDNNEWLVTSEIQMVVVSCSIKMSAAKAVDTVIVLTPNDFKTLLGTIENPLPEIANTTWNMEGNLTTISEIQKRLKEKLDTKVLGDIVADSATNPFSKKTESLIDPKKVVFCVNKLEALK</sequence>
<name>A0A7X9IKU4_9DELT</name>
<dbReference type="EMBL" id="JAAZON010000449">
    <property type="protein sequence ID" value="NMC63479.1"/>
    <property type="molecule type" value="Genomic_DNA"/>
</dbReference>
<evidence type="ECO:0000313" key="1">
    <source>
        <dbReference type="EMBL" id="NMC63479.1"/>
    </source>
</evidence>